<sequence length="87" mass="10057">MPGMIFDVVPYEGRWRVLRDGRLDSEHDTQDQATLTARQRAEANAPSEVLVHTLDGEIHSISSYRDRPFPRRPHEDQDPDQDDDQSN</sequence>
<dbReference type="AlphaFoldDB" id="A0A516Q272"/>
<evidence type="ECO:0000313" key="2">
    <source>
        <dbReference type="EMBL" id="QDP97498.1"/>
    </source>
</evidence>
<gene>
    <name evidence="2" type="ORF">FOE78_17665</name>
</gene>
<keyword evidence="3" id="KW-1185">Reference proteome</keyword>
<evidence type="ECO:0000313" key="3">
    <source>
        <dbReference type="Proteomes" id="UP000319263"/>
    </source>
</evidence>
<proteinExistence type="predicted"/>
<reference evidence="2 3" key="1">
    <citation type="submission" date="2019-07" db="EMBL/GenBank/DDBJ databases">
        <title>Microlunatus dokdonensis sp. nov. isolated from the rhizospheric soil of the wild plant Elymus tsukushiensis.</title>
        <authorList>
            <person name="Ghim S.-Y."/>
            <person name="Hwang Y.-J."/>
            <person name="Son J.-S."/>
            <person name="Shin J.-H."/>
        </authorList>
    </citation>
    <scope>NUCLEOTIDE SEQUENCE [LARGE SCALE GENOMIC DNA]</scope>
    <source>
        <strain evidence="2 3">KUDC0627</strain>
    </source>
</reference>
<accession>A0A516Q272</accession>
<organism evidence="2 3">
    <name type="scientific">Microlunatus elymi</name>
    <dbReference type="NCBI Taxonomy" id="2596828"/>
    <lineage>
        <taxon>Bacteria</taxon>
        <taxon>Bacillati</taxon>
        <taxon>Actinomycetota</taxon>
        <taxon>Actinomycetes</taxon>
        <taxon>Propionibacteriales</taxon>
        <taxon>Propionibacteriaceae</taxon>
        <taxon>Microlunatus</taxon>
    </lineage>
</organism>
<dbReference type="Proteomes" id="UP000319263">
    <property type="component" value="Chromosome"/>
</dbReference>
<feature type="region of interest" description="Disordered" evidence="1">
    <location>
        <begin position="39"/>
        <end position="87"/>
    </location>
</feature>
<dbReference type="InterPro" id="IPR018691">
    <property type="entry name" value="DUF2188"/>
</dbReference>
<evidence type="ECO:0000256" key="1">
    <source>
        <dbReference type="SAM" id="MobiDB-lite"/>
    </source>
</evidence>
<dbReference type="Pfam" id="PF09954">
    <property type="entry name" value="DUF2188"/>
    <property type="match status" value="1"/>
</dbReference>
<name>A0A516Q272_9ACTN</name>
<dbReference type="KEGG" id="mik:FOE78_17665"/>
<feature type="compositionally biased region" description="Acidic residues" evidence="1">
    <location>
        <begin position="77"/>
        <end position="87"/>
    </location>
</feature>
<protein>
    <submittedName>
        <fullName evidence="2">DUF2188 domain-containing protein</fullName>
    </submittedName>
</protein>
<feature type="compositionally biased region" description="Basic and acidic residues" evidence="1">
    <location>
        <begin position="54"/>
        <end position="76"/>
    </location>
</feature>
<dbReference type="OrthoDB" id="5194813at2"/>
<dbReference type="EMBL" id="CP041692">
    <property type="protein sequence ID" value="QDP97498.1"/>
    <property type="molecule type" value="Genomic_DNA"/>
</dbReference>